<reference evidence="1 2" key="1">
    <citation type="submission" date="2015-09" db="EMBL/GenBank/DDBJ databases">
        <title>Trachymyrmex zeteki WGS genome.</title>
        <authorList>
            <person name="Nygaard S."/>
            <person name="Hu H."/>
            <person name="Boomsma J."/>
            <person name="Zhang G."/>
        </authorList>
    </citation>
    <scope>NUCLEOTIDE SEQUENCE [LARGE SCALE GENOMIC DNA]</scope>
    <source>
        <strain evidence="1">Tzet28-1</strain>
        <tissue evidence="1">Whole body</tissue>
    </source>
</reference>
<protein>
    <submittedName>
        <fullName evidence="1">Uncharacterized protein</fullName>
    </submittedName>
</protein>
<organism evidence="1 2">
    <name type="scientific">Mycetomoellerius zeteki</name>
    <dbReference type="NCBI Taxonomy" id="64791"/>
    <lineage>
        <taxon>Eukaryota</taxon>
        <taxon>Metazoa</taxon>
        <taxon>Ecdysozoa</taxon>
        <taxon>Arthropoda</taxon>
        <taxon>Hexapoda</taxon>
        <taxon>Insecta</taxon>
        <taxon>Pterygota</taxon>
        <taxon>Neoptera</taxon>
        <taxon>Endopterygota</taxon>
        <taxon>Hymenoptera</taxon>
        <taxon>Apocrita</taxon>
        <taxon>Aculeata</taxon>
        <taxon>Formicoidea</taxon>
        <taxon>Formicidae</taxon>
        <taxon>Myrmicinae</taxon>
        <taxon>Mycetomoellerius</taxon>
    </lineage>
</organism>
<sequence length="322" mass="37081">MDTKFPRVSNQPRERIKEEGVQEVFRRTSVVVRKRERELNCINYRAGCIFTPPPRYANIVSPCPPVCALGDLFISLRALIQMKRFDKVISSLFKEHDKSCINYYFDRVIERECEIYNFLNHLTIFFPSEIISSLFLEFQKFPLSLETHLLFCGTLYLLNARSLMRYNVLLESNIPIGRENKRRSKLVAMRHKRSVDKGRRMQRRRISHLHRNKLAGTIGSSVHSDTANTVQPCSPNRKPLQYALLTLSTQRGPYHRPDVIFCMSYNNFVPGNVFVNRQTALGGVQGCVQPHGPRRAVCSTSHAHVRAVEKSFAISRSRVIAA</sequence>
<evidence type="ECO:0000313" key="1">
    <source>
        <dbReference type="EMBL" id="KYQ48327.1"/>
    </source>
</evidence>
<evidence type="ECO:0000313" key="2">
    <source>
        <dbReference type="Proteomes" id="UP000075809"/>
    </source>
</evidence>
<accession>A0A151WKI9</accession>
<name>A0A151WKI9_9HYME</name>
<dbReference type="Proteomes" id="UP000075809">
    <property type="component" value="Unassembled WGS sequence"/>
</dbReference>
<proteinExistence type="predicted"/>
<gene>
    <name evidence="1" type="ORF">ALC60_12655</name>
</gene>
<keyword evidence="2" id="KW-1185">Reference proteome</keyword>
<dbReference type="EMBL" id="KQ983012">
    <property type="protein sequence ID" value="KYQ48327.1"/>
    <property type="molecule type" value="Genomic_DNA"/>
</dbReference>
<dbReference type="AlphaFoldDB" id="A0A151WKI9"/>